<evidence type="ECO:0000313" key="2">
    <source>
        <dbReference type="Proteomes" id="UP000184236"/>
    </source>
</evidence>
<proteinExistence type="predicted"/>
<accession>A0A1M4WL26</accession>
<dbReference type="InterPro" id="IPR018247">
    <property type="entry name" value="EF_Hand_1_Ca_BS"/>
</dbReference>
<name>A0A1M4WL26_9FLAO</name>
<sequence length="73" mass="8090">MNKKLFSKKLTVQKLNKICGNGSWRDTKGPTKVVNGCTVESTDTYYDSNGNGKMDENDYKSILMCSSIDCGEV</sequence>
<reference evidence="2" key="1">
    <citation type="submission" date="2016-11" db="EMBL/GenBank/DDBJ databases">
        <authorList>
            <person name="Varghese N."/>
            <person name="Submissions S."/>
        </authorList>
    </citation>
    <scope>NUCLEOTIDE SEQUENCE [LARGE SCALE GENOMIC DNA]</scope>
    <source>
        <strain evidence="2">DSM 26898</strain>
    </source>
</reference>
<dbReference type="AlphaFoldDB" id="A0A1M4WL26"/>
<protein>
    <recommendedName>
        <fullName evidence="3">EF-hand domain-containing protein</fullName>
    </recommendedName>
</protein>
<dbReference type="OrthoDB" id="9951022at2"/>
<dbReference type="PROSITE" id="PS00018">
    <property type="entry name" value="EF_HAND_1"/>
    <property type="match status" value="1"/>
</dbReference>
<dbReference type="EMBL" id="FQVO01000004">
    <property type="protein sequence ID" value="SHE81905.1"/>
    <property type="molecule type" value="Genomic_DNA"/>
</dbReference>
<evidence type="ECO:0008006" key="3">
    <source>
        <dbReference type="Google" id="ProtNLM"/>
    </source>
</evidence>
<dbReference type="Proteomes" id="UP000184236">
    <property type="component" value="Unassembled WGS sequence"/>
</dbReference>
<keyword evidence="2" id="KW-1185">Reference proteome</keyword>
<dbReference type="STRING" id="1302685.SAMN05444408_104238"/>
<dbReference type="RefSeq" id="WP_072884247.1">
    <property type="nucleotide sequence ID" value="NZ_FQVO01000004.1"/>
</dbReference>
<gene>
    <name evidence="1" type="ORF">SAMN05444408_104238</name>
</gene>
<organism evidence="1 2">
    <name type="scientific">Chryseobacterium takakiae</name>
    <dbReference type="NCBI Taxonomy" id="1302685"/>
    <lineage>
        <taxon>Bacteria</taxon>
        <taxon>Pseudomonadati</taxon>
        <taxon>Bacteroidota</taxon>
        <taxon>Flavobacteriia</taxon>
        <taxon>Flavobacteriales</taxon>
        <taxon>Weeksellaceae</taxon>
        <taxon>Chryseobacterium group</taxon>
        <taxon>Chryseobacterium</taxon>
    </lineage>
</organism>
<evidence type="ECO:0000313" key="1">
    <source>
        <dbReference type="EMBL" id="SHE81905.1"/>
    </source>
</evidence>